<dbReference type="Pfam" id="PF03653">
    <property type="entry name" value="UPF0093"/>
    <property type="match status" value="1"/>
</dbReference>
<organism evidence="16 17">
    <name type="scientific">Roseiterribacter gracilis</name>
    <dbReference type="NCBI Taxonomy" id="2812848"/>
    <lineage>
        <taxon>Bacteria</taxon>
        <taxon>Pseudomonadati</taxon>
        <taxon>Pseudomonadota</taxon>
        <taxon>Alphaproteobacteria</taxon>
        <taxon>Rhodospirillales</taxon>
        <taxon>Roseiterribacteraceae</taxon>
        <taxon>Roseiterribacter</taxon>
    </lineage>
</organism>
<evidence type="ECO:0000256" key="14">
    <source>
        <dbReference type="HAMAP-Rule" id="MF_02239"/>
    </source>
</evidence>
<evidence type="ECO:0000256" key="2">
    <source>
        <dbReference type="ARBA" id="ARBA00005073"/>
    </source>
</evidence>
<dbReference type="GO" id="GO:0005886">
    <property type="term" value="C:plasma membrane"/>
    <property type="evidence" value="ECO:0007669"/>
    <property type="project" value="UniProtKB-SubCell"/>
</dbReference>
<evidence type="ECO:0000256" key="4">
    <source>
        <dbReference type="ARBA" id="ARBA00017504"/>
    </source>
</evidence>
<evidence type="ECO:0000256" key="9">
    <source>
        <dbReference type="ARBA" id="ARBA00022989"/>
    </source>
</evidence>
<evidence type="ECO:0000256" key="7">
    <source>
        <dbReference type="ARBA" id="ARBA00022692"/>
    </source>
</evidence>
<feature type="transmembrane region" description="Helical" evidence="14">
    <location>
        <begin position="51"/>
        <end position="71"/>
    </location>
</feature>
<feature type="transmembrane region" description="Helical" evidence="14">
    <location>
        <begin position="6"/>
        <end position="30"/>
    </location>
</feature>
<accession>A0A8S8XFP9</accession>
<keyword evidence="17" id="KW-1185">Reference proteome</keyword>
<dbReference type="EC" id="1.3.99.-" evidence="14 15"/>
<evidence type="ECO:0000256" key="8">
    <source>
        <dbReference type="ARBA" id="ARBA00022723"/>
    </source>
</evidence>
<dbReference type="GO" id="GO:0006782">
    <property type="term" value="P:protoporphyrinogen IX biosynthetic process"/>
    <property type="evidence" value="ECO:0007669"/>
    <property type="project" value="UniProtKB-UniRule"/>
</dbReference>
<dbReference type="HAMAP" id="MF_02239">
    <property type="entry name" value="HemJ"/>
    <property type="match status" value="1"/>
</dbReference>
<evidence type="ECO:0000256" key="6">
    <source>
        <dbReference type="ARBA" id="ARBA00022617"/>
    </source>
</evidence>
<dbReference type="AlphaFoldDB" id="A0A8S8XFP9"/>
<comment type="catalytic activity">
    <reaction evidence="13 14 15">
        <text>protoporphyrinogen IX + 3 A = protoporphyrin IX + 3 AH2</text>
        <dbReference type="Rhea" id="RHEA:62000"/>
        <dbReference type="ChEBI" id="CHEBI:13193"/>
        <dbReference type="ChEBI" id="CHEBI:17499"/>
        <dbReference type="ChEBI" id="CHEBI:57306"/>
        <dbReference type="ChEBI" id="CHEBI:57307"/>
    </reaction>
</comment>
<sequence>MTLLWIKALHVISVIAWMAGMLYLPRLFVYHAQATPGSEMSETFKVMERRLLRAIINPAMTATFIFGISMLVLEPALLREPWLHVKLLLVLCLGALHGKFSKWRREFAEDRNKTPARTFKIMNELVTLAMIGIVILVIVRPF</sequence>
<evidence type="ECO:0000256" key="3">
    <source>
        <dbReference type="ARBA" id="ARBA00006501"/>
    </source>
</evidence>
<comment type="similarity">
    <text evidence="3 14 15">Belongs to the HemJ family.</text>
</comment>
<name>A0A8S8XFP9_9PROT</name>
<feature type="transmembrane region" description="Helical" evidence="14">
    <location>
        <begin position="83"/>
        <end position="100"/>
    </location>
</feature>
<dbReference type="InterPro" id="IPR005265">
    <property type="entry name" value="HemJ-like"/>
</dbReference>
<evidence type="ECO:0000313" key="17">
    <source>
        <dbReference type="Proteomes" id="UP000681075"/>
    </source>
</evidence>
<feature type="binding site" description="axial binding residue" evidence="14">
    <location>
        <position position="10"/>
    </location>
    <ligand>
        <name>heme</name>
        <dbReference type="ChEBI" id="CHEBI:30413"/>
    </ligand>
    <ligandPart>
        <name>Fe</name>
        <dbReference type="ChEBI" id="CHEBI:18248"/>
    </ligandPart>
</feature>
<feature type="binding site" description="axial binding residue" evidence="14">
    <location>
        <position position="86"/>
    </location>
    <ligand>
        <name>heme</name>
        <dbReference type="ChEBI" id="CHEBI:30413"/>
    </ligand>
    <ligandPart>
        <name>Fe</name>
        <dbReference type="ChEBI" id="CHEBI:18248"/>
    </ligandPart>
</feature>
<proteinExistence type="inferred from homology"/>
<keyword evidence="5 14" id="KW-1003">Cell membrane</keyword>
<keyword evidence="7 14" id="KW-0812">Transmembrane</keyword>
<keyword evidence="9 14" id="KW-1133">Transmembrane helix</keyword>
<evidence type="ECO:0000256" key="1">
    <source>
        <dbReference type="ARBA" id="ARBA00004651"/>
    </source>
</evidence>
<comment type="subcellular location">
    <subcellularLocation>
        <location evidence="1 14">Cell membrane</location>
        <topology evidence="1 14">Multi-pass membrane protein</topology>
    </subcellularLocation>
</comment>
<dbReference type="GO" id="GO:0070818">
    <property type="term" value="F:protoporphyrinogen oxidase activity"/>
    <property type="evidence" value="ECO:0007669"/>
    <property type="project" value="UniProtKB-UniRule"/>
</dbReference>
<dbReference type="GO" id="GO:0046872">
    <property type="term" value="F:metal ion binding"/>
    <property type="evidence" value="ECO:0007669"/>
    <property type="project" value="UniProtKB-UniRule"/>
</dbReference>
<evidence type="ECO:0000256" key="13">
    <source>
        <dbReference type="ARBA" id="ARBA00048390"/>
    </source>
</evidence>
<dbReference type="NCBIfam" id="TIGR00701">
    <property type="entry name" value="protoporphyrinogen oxidase HemJ"/>
    <property type="match status" value="1"/>
</dbReference>
<evidence type="ECO:0000256" key="5">
    <source>
        <dbReference type="ARBA" id="ARBA00022475"/>
    </source>
</evidence>
<feature type="transmembrane region" description="Helical" evidence="14">
    <location>
        <begin position="121"/>
        <end position="139"/>
    </location>
</feature>
<comment type="pathway">
    <text evidence="2 14 15">Porphyrin-containing compound metabolism; protoporphyrin-IX biosynthesis; protoporphyrin-IX from protoporphyrinogen-IX: step 1/1.</text>
</comment>
<evidence type="ECO:0000256" key="15">
    <source>
        <dbReference type="PIRNR" id="PIRNR004638"/>
    </source>
</evidence>
<keyword evidence="10 14" id="KW-0560">Oxidoreductase</keyword>
<dbReference type="PIRSF" id="PIRSF004638">
    <property type="entry name" value="UCP004638"/>
    <property type="match status" value="1"/>
</dbReference>
<protein>
    <recommendedName>
        <fullName evidence="4 14">Protoporphyrinogen IX oxidase</fullName>
        <shortName evidence="14">PPO</shortName>
        <ecNumber evidence="14 15">1.3.99.-</ecNumber>
    </recommendedName>
</protein>
<keyword evidence="12 14" id="KW-0472">Membrane</keyword>
<comment type="subunit">
    <text evidence="14">Homodimer.</text>
</comment>
<comment type="cofactor">
    <cofactor evidence="14 15">
        <name>heme b</name>
        <dbReference type="ChEBI" id="CHEBI:60344"/>
    </cofactor>
    <text evidence="14 15">Binds 1 heme b (iron(II)-protoporphyrin IX) group per subunit.</text>
</comment>
<dbReference type="PANTHER" id="PTHR40255:SF1">
    <property type="entry name" value="PROTOPORPHYRINOGEN IX OXIDASE"/>
    <property type="match status" value="1"/>
</dbReference>
<keyword evidence="8 14" id="KW-0479">Metal-binding</keyword>
<gene>
    <name evidence="16" type="ORF">TMPK1_29760</name>
</gene>
<evidence type="ECO:0000256" key="10">
    <source>
        <dbReference type="ARBA" id="ARBA00023002"/>
    </source>
</evidence>
<evidence type="ECO:0000256" key="11">
    <source>
        <dbReference type="ARBA" id="ARBA00023004"/>
    </source>
</evidence>
<comment type="function">
    <text evidence="14 15">Catalyzes the oxidation of protoporphyrinogen IX to protoporphyrin IX.</text>
</comment>
<dbReference type="Proteomes" id="UP000681075">
    <property type="component" value="Unassembled WGS sequence"/>
</dbReference>
<reference evidence="16" key="1">
    <citation type="submission" date="2021-02" db="EMBL/GenBank/DDBJ databases">
        <title>Genome sequence of Rhodospirillales sp. strain TMPK1 isolated from soil.</title>
        <authorList>
            <person name="Nakai R."/>
            <person name="Kusada H."/>
            <person name="Tamaki H."/>
        </authorList>
    </citation>
    <scope>NUCLEOTIDE SEQUENCE</scope>
    <source>
        <strain evidence="16">TMPK1</strain>
    </source>
</reference>
<dbReference type="EMBL" id="BOPV01000001">
    <property type="protein sequence ID" value="GIL40739.1"/>
    <property type="molecule type" value="Genomic_DNA"/>
</dbReference>
<evidence type="ECO:0000256" key="12">
    <source>
        <dbReference type="ARBA" id="ARBA00023136"/>
    </source>
</evidence>
<keyword evidence="6 14" id="KW-0349">Heme</keyword>
<dbReference type="RefSeq" id="WP_420243922.1">
    <property type="nucleotide sequence ID" value="NZ_BOPV01000001.1"/>
</dbReference>
<dbReference type="PANTHER" id="PTHR40255">
    <property type="entry name" value="UPF0093 MEMBRANE PROTEIN SLR1790"/>
    <property type="match status" value="1"/>
</dbReference>
<comment type="caution">
    <text evidence="16">The sequence shown here is derived from an EMBL/GenBank/DDBJ whole genome shotgun (WGS) entry which is preliminary data.</text>
</comment>
<keyword evidence="11 14" id="KW-0408">Iron</keyword>
<evidence type="ECO:0000313" key="16">
    <source>
        <dbReference type="EMBL" id="GIL40739.1"/>
    </source>
</evidence>